<organism evidence="7 8">
    <name type="scientific">Paraurantiacibacter namhicola</name>
    <dbReference type="NCBI Taxonomy" id="645517"/>
    <lineage>
        <taxon>Bacteria</taxon>
        <taxon>Pseudomonadati</taxon>
        <taxon>Pseudomonadota</taxon>
        <taxon>Alphaproteobacteria</taxon>
        <taxon>Sphingomonadales</taxon>
        <taxon>Erythrobacteraceae</taxon>
        <taxon>Paraurantiacibacter</taxon>
    </lineage>
</organism>
<dbReference type="Pfam" id="PF02527">
    <property type="entry name" value="GidB"/>
    <property type="match status" value="1"/>
</dbReference>
<dbReference type="InterPro" id="IPR029063">
    <property type="entry name" value="SAM-dependent_MTases_sf"/>
</dbReference>
<evidence type="ECO:0000256" key="6">
    <source>
        <dbReference type="HAMAP-Rule" id="MF_00074"/>
    </source>
</evidence>
<dbReference type="PANTHER" id="PTHR31760">
    <property type="entry name" value="S-ADENOSYL-L-METHIONINE-DEPENDENT METHYLTRANSFERASES SUPERFAMILY PROTEIN"/>
    <property type="match status" value="1"/>
</dbReference>
<name>A0A1C7D5L3_9SPHN</name>
<dbReference type="PATRIC" id="fig|645517.4.peg.420"/>
<evidence type="ECO:0000256" key="5">
    <source>
        <dbReference type="ARBA" id="ARBA00022691"/>
    </source>
</evidence>
<reference evidence="7 8" key="1">
    <citation type="submission" date="2016-07" db="EMBL/GenBank/DDBJ databases">
        <title>Complete genome sequence of Altererythrobacter namhicola JCM 16345T, containing esterase-encoding genes.</title>
        <authorList>
            <person name="Cheng H."/>
            <person name="Wu Y.-H."/>
            <person name="Jian S.-L."/>
            <person name="Huo Y.-Y."/>
            <person name="Wang C.-S."/>
            <person name="Xu X.-W."/>
        </authorList>
    </citation>
    <scope>NUCLEOTIDE SEQUENCE [LARGE SCALE GENOMIC DNA]</scope>
    <source>
        <strain evidence="7 8">JCM 16345</strain>
    </source>
</reference>
<keyword evidence="8" id="KW-1185">Reference proteome</keyword>
<evidence type="ECO:0000313" key="8">
    <source>
        <dbReference type="Proteomes" id="UP000092698"/>
    </source>
</evidence>
<dbReference type="OrthoDB" id="9808773at2"/>
<keyword evidence="5 6" id="KW-0949">S-adenosyl-L-methionine</keyword>
<proteinExistence type="inferred from homology"/>
<feature type="binding site" evidence="6">
    <location>
        <position position="80"/>
    </location>
    <ligand>
        <name>S-adenosyl-L-methionine</name>
        <dbReference type="ChEBI" id="CHEBI:59789"/>
    </ligand>
</feature>
<dbReference type="RefSeq" id="WP_067785403.1">
    <property type="nucleotide sequence ID" value="NZ_CP016545.1"/>
</dbReference>
<dbReference type="EC" id="2.1.1.170" evidence="6"/>
<comment type="similarity">
    <text evidence="6">Belongs to the methyltransferase superfamily. RNA methyltransferase RsmG family.</text>
</comment>
<dbReference type="STRING" id="645517.A6F65_00420"/>
<comment type="subcellular location">
    <subcellularLocation>
        <location evidence="6">Cytoplasm</location>
    </subcellularLocation>
</comment>
<dbReference type="SUPFAM" id="SSF53335">
    <property type="entry name" value="S-adenosyl-L-methionine-dependent methyltransferases"/>
    <property type="match status" value="1"/>
</dbReference>
<evidence type="ECO:0000256" key="2">
    <source>
        <dbReference type="ARBA" id="ARBA00022552"/>
    </source>
</evidence>
<evidence type="ECO:0000256" key="3">
    <source>
        <dbReference type="ARBA" id="ARBA00022603"/>
    </source>
</evidence>
<keyword evidence="3 6" id="KW-0489">Methyltransferase</keyword>
<dbReference type="Gene3D" id="3.40.50.150">
    <property type="entry name" value="Vaccinia Virus protein VP39"/>
    <property type="match status" value="1"/>
</dbReference>
<dbReference type="PANTHER" id="PTHR31760:SF0">
    <property type="entry name" value="S-ADENOSYL-L-METHIONINE-DEPENDENT METHYLTRANSFERASES SUPERFAMILY PROTEIN"/>
    <property type="match status" value="1"/>
</dbReference>
<comment type="catalytic activity">
    <reaction evidence="6">
        <text>guanosine(527) in 16S rRNA + S-adenosyl-L-methionine = N(7)-methylguanosine(527) in 16S rRNA + S-adenosyl-L-homocysteine</text>
        <dbReference type="Rhea" id="RHEA:42732"/>
        <dbReference type="Rhea" id="RHEA-COMP:10209"/>
        <dbReference type="Rhea" id="RHEA-COMP:10210"/>
        <dbReference type="ChEBI" id="CHEBI:57856"/>
        <dbReference type="ChEBI" id="CHEBI:59789"/>
        <dbReference type="ChEBI" id="CHEBI:74269"/>
        <dbReference type="ChEBI" id="CHEBI:74480"/>
        <dbReference type="EC" id="2.1.1.170"/>
    </reaction>
</comment>
<dbReference type="KEGG" id="anh:A6F65_00420"/>
<evidence type="ECO:0000256" key="4">
    <source>
        <dbReference type="ARBA" id="ARBA00022679"/>
    </source>
</evidence>
<dbReference type="AlphaFoldDB" id="A0A1C7D5L3"/>
<accession>A0A1C7D5L3</accession>
<dbReference type="GO" id="GO:0070043">
    <property type="term" value="F:rRNA (guanine-N7-)-methyltransferase activity"/>
    <property type="evidence" value="ECO:0007669"/>
    <property type="project" value="UniProtKB-UniRule"/>
</dbReference>
<dbReference type="InterPro" id="IPR003682">
    <property type="entry name" value="rRNA_ssu_MeTfrase_G"/>
</dbReference>
<dbReference type="HAMAP" id="MF_00074">
    <property type="entry name" value="16SrRNA_methyltr_G"/>
    <property type="match status" value="1"/>
</dbReference>
<comment type="caution">
    <text evidence="6">Lacks conserved residue(s) required for the propagation of feature annotation.</text>
</comment>
<dbReference type="NCBIfam" id="TIGR00138">
    <property type="entry name" value="rsmG_gidB"/>
    <property type="match status" value="1"/>
</dbReference>
<feature type="binding site" evidence="6">
    <location>
        <begin position="126"/>
        <end position="127"/>
    </location>
    <ligand>
        <name>S-adenosyl-L-methionine</name>
        <dbReference type="ChEBI" id="CHEBI:59789"/>
    </ligand>
</feature>
<dbReference type="Proteomes" id="UP000092698">
    <property type="component" value="Chromosome"/>
</dbReference>
<feature type="binding site" evidence="6">
    <location>
        <position position="75"/>
    </location>
    <ligand>
        <name>S-adenosyl-L-methionine</name>
        <dbReference type="ChEBI" id="CHEBI:59789"/>
    </ligand>
</feature>
<evidence type="ECO:0000256" key="1">
    <source>
        <dbReference type="ARBA" id="ARBA00022490"/>
    </source>
</evidence>
<keyword evidence="4 6" id="KW-0808">Transferase</keyword>
<sequence>MIAGESAARAYCAGLVDEEAMERLAAFAAIVAEENERQNLIAKATLEHMWQRHIADSLQLLEHVPRETSTLLDLGTGAGFPGMALAIARPDWTTHLVESRRKRFEWLADVAARLGLKSCAVHGSRLELVDSFPVDVICARAFAPLPKLLELSARFSTRSTAWLLPKGRSAAQEMEALPANRRAMFHVEQSLTDADAGILVGKGRPAGL</sequence>
<keyword evidence="1 6" id="KW-0963">Cytoplasm</keyword>
<dbReference type="GO" id="GO:0005829">
    <property type="term" value="C:cytosol"/>
    <property type="evidence" value="ECO:0007669"/>
    <property type="project" value="TreeGrafter"/>
</dbReference>
<feature type="binding site" evidence="6">
    <location>
        <position position="140"/>
    </location>
    <ligand>
        <name>S-adenosyl-L-methionine</name>
        <dbReference type="ChEBI" id="CHEBI:59789"/>
    </ligand>
</feature>
<dbReference type="EMBL" id="CP016545">
    <property type="protein sequence ID" value="ANU06745.1"/>
    <property type="molecule type" value="Genomic_DNA"/>
</dbReference>
<gene>
    <name evidence="6 7" type="primary">rsmG</name>
    <name evidence="7" type="ORF">A6F65_00420</name>
</gene>
<keyword evidence="2 6" id="KW-0698">rRNA processing</keyword>
<comment type="function">
    <text evidence="6">Specifically methylates the N7 position of guanine in position 527 of 16S rRNA.</text>
</comment>
<evidence type="ECO:0000313" key="7">
    <source>
        <dbReference type="EMBL" id="ANU06745.1"/>
    </source>
</evidence>
<protein>
    <recommendedName>
        <fullName evidence="6">Ribosomal RNA small subunit methyltransferase G</fullName>
        <ecNumber evidence="6">2.1.1.170</ecNumber>
    </recommendedName>
    <alternativeName>
        <fullName evidence="6">16S rRNA 7-methylguanosine methyltransferase</fullName>
        <shortName evidence="6">16S rRNA m7G methyltransferase</shortName>
    </alternativeName>
</protein>